<sequence length="43" mass="4914">MSVIEGDLPGRAQSLVVEWATKNHEALLKMWQTQEFQKLDGLD</sequence>
<dbReference type="STRING" id="1123285.SAMN05660235_02184"/>
<reference evidence="2" key="1">
    <citation type="submission" date="2016-10" db="EMBL/GenBank/DDBJ databases">
        <authorList>
            <person name="Varghese N."/>
            <person name="Submissions S."/>
        </authorList>
    </citation>
    <scope>NUCLEOTIDE SEQUENCE [LARGE SCALE GENOMIC DNA]</scope>
    <source>
        <strain evidence="2">DSM 23256</strain>
    </source>
</reference>
<protein>
    <recommendedName>
        <fullName evidence="3">DUF4160 domain-containing protein</fullName>
    </recommendedName>
</protein>
<keyword evidence="2" id="KW-1185">Reference proteome</keyword>
<evidence type="ECO:0008006" key="3">
    <source>
        <dbReference type="Google" id="ProtNLM"/>
    </source>
</evidence>
<accession>A0A1G7MJP3</accession>
<evidence type="ECO:0000313" key="2">
    <source>
        <dbReference type="Proteomes" id="UP000243333"/>
    </source>
</evidence>
<name>A0A1G7MJP3_9FIRM</name>
<evidence type="ECO:0000313" key="1">
    <source>
        <dbReference type="EMBL" id="SDF61995.1"/>
    </source>
</evidence>
<proteinExistence type="predicted"/>
<dbReference type="EMBL" id="FNBU01000018">
    <property type="protein sequence ID" value="SDF61995.1"/>
    <property type="molecule type" value="Genomic_DNA"/>
</dbReference>
<organism evidence="1 2">
    <name type="scientific">Sporolituus thermophilus DSM 23256</name>
    <dbReference type="NCBI Taxonomy" id="1123285"/>
    <lineage>
        <taxon>Bacteria</taxon>
        <taxon>Bacillati</taxon>
        <taxon>Bacillota</taxon>
        <taxon>Negativicutes</taxon>
        <taxon>Selenomonadales</taxon>
        <taxon>Sporomusaceae</taxon>
        <taxon>Sporolituus</taxon>
    </lineage>
</organism>
<dbReference type="AlphaFoldDB" id="A0A1G7MJP3"/>
<dbReference type="Pfam" id="PF13711">
    <property type="entry name" value="DUF4160"/>
    <property type="match status" value="1"/>
</dbReference>
<dbReference type="Proteomes" id="UP000243333">
    <property type="component" value="Unassembled WGS sequence"/>
</dbReference>
<gene>
    <name evidence="1" type="ORF">SAMN05660235_02184</name>
</gene>
<dbReference type="RefSeq" id="WP_171904661.1">
    <property type="nucleotide sequence ID" value="NZ_FNBU01000018.1"/>
</dbReference>
<dbReference type="InterPro" id="IPR025427">
    <property type="entry name" value="DUF4160"/>
</dbReference>